<proteinExistence type="predicted"/>
<dbReference type="AlphaFoldDB" id="A0AAV4QJ50"/>
<protein>
    <submittedName>
        <fullName evidence="1">Uncharacterized protein</fullName>
    </submittedName>
</protein>
<evidence type="ECO:0000313" key="2">
    <source>
        <dbReference type="Proteomes" id="UP001054945"/>
    </source>
</evidence>
<reference evidence="1 2" key="1">
    <citation type="submission" date="2021-06" db="EMBL/GenBank/DDBJ databases">
        <title>Caerostris extrusa draft genome.</title>
        <authorList>
            <person name="Kono N."/>
            <person name="Arakawa K."/>
        </authorList>
    </citation>
    <scope>NUCLEOTIDE SEQUENCE [LARGE SCALE GENOMIC DNA]</scope>
</reference>
<keyword evidence="2" id="KW-1185">Reference proteome</keyword>
<dbReference type="EMBL" id="BPLR01006193">
    <property type="protein sequence ID" value="GIY08060.1"/>
    <property type="molecule type" value="Genomic_DNA"/>
</dbReference>
<gene>
    <name evidence="1" type="ORF">CEXT_78041</name>
</gene>
<sequence>MGYFGVKESGSLFISYERPTRVQTMHNEQHACNLTNEKYELHEDAYLYQMSVLLMCNSCTMSNMTDNLVKEEYELHGDSPEIHEPYGA</sequence>
<comment type="caution">
    <text evidence="1">The sequence shown here is derived from an EMBL/GenBank/DDBJ whole genome shotgun (WGS) entry which is preliminary data.</text>
</comment>
<accession>A0AAV4QJ50</accession>
<organism evidence="1 2">
    <name type="scientific">Caerostris extrusa</name>
    <name type="common">Bark spider</name>
    <name type="synonym">Caerostris bankana</name>
    <dbReference type="NCBI Taxonomy" id="172846"/>
    <lineage>
        <taxon>Eukaryota</taxon>
        <taxon>Metazoa</taxon>
        <taxon>Ecdysozoa</taxon>
        <taxon>Arthropoda</taxon>
        <taxon>Chelicerata</taxon>
        <taxon>Arachnida</taxon>
        <taxon>Araneae</taxon>
        <taxon>Araneomorphae</taxon>
        <taxon>Entelegynae</taxon>
        <taxon>Araneoidea</taxon>
        <taxon>Araneidae</taxon>
        <taxon>Caerostris</taxon>
    </lineage>
</organism>
<dbReference type="Proteomes" id="UP001054945">
    <property type="component" value="Unassembled WGS sequence"/>
</dbReference>
<name>A0AAV4QJ50_CAEEX</name>
<evidence type="ECO:0000313" key="1">
    <source>
        <dbReference type="EMBL" id="GIY08060.1"/>
    </source>
</evidence>